<accession>E8ZIB6</accession>
<dbReference type="OrthoDB" id="9833756at2"/>
<dbReference type="EMBL" id="FR773153">
    <property type="protein sequence ID" value="CBY92887.1"/>
    <property type="molecule type" value="Genomic_DNA"/>
</dbReference>
<evidence type="ECO:0000256" key="1">
    <source>
        <dbReference type="SAM" id="MobiDB-lite"/>
    </source>
</evidence>
<proteinExistence type="predicted"/>
<gene>
    <name evidence="2" type="ordered locus">HF1_08790</name>
</gene>
<dbReference type="KEGG" id="mha:HF1_08790"/>
<keyword evidence="3" id="KW-1185">Reference proteome</keyword>
<dbReference type="Proteomes" id="UP000008637">
    <property type="component" value="Chromosome"/>
</dbReference>
<evidence type="ECO:0008006" key="4">
    <source>
        <dbReference type="Google" id="ProtNLM"/>
    </source>
</evidence>
<feature type="region of interest" description="Disordered" evidence="1">
    <location>
        <begin position="140"/>
        <end position="170"/>
    </location>
</feature>
<reference evidence="2 3" key="1">
    <citation type="journal article" date="2011" name="J. Bacteriol.">
        <title>Complete genome sequence of Mycoplasma haemofelis, a hemotropic mycoplasma.</title>
        <authorList>
            <person name="Barker E.N."/>
            <person name="Helps C.R."/>
            <person name="Peters I.R."/>
            <person name="Darby A.C."/>
            <person name="Radford A.D."/>
            <person name="Tasker S."/>
        </authorList>
    </citation>
    <scope>NUCLEOTIDE SEQUENCE [LARGE SCALE GENOMIC DNA]</scope>
    <source>
        <strain evidence="2 3">Langford 1</strain>
    </source>
</reference>
<evidence type="ECO:0000313" key="3">
    <source>
        <dbReference type="Proteomes" id="UP000008637"/>
    </source>
</evidence>
<dbReference type="PROSITE" id="PS51257">
    <property type="entry name" value="PROKAR_LIPOPROTEIN"/>
    <property type="match status" value="1"/>
</dbReference>
<protein>
    <recommendedName>
        <fullName evidence="4">Lipoprotein</fullName>
    </recommendedName>
</protein>
<sequence length="208" mass="23346">MGKSFVALGSAGAAGCAGAAGAVYWKSSNSEEPSVSLAERFRKEIKGKVLLDVSGSSHDAVWEELVKEYKQAYQNKEGLLGLSKDGLDKEKFKDYCKRESQVTEEKRFSVYVEWCSRNTLRTQFNDKVANKTWIDSQEEKDWSDKKSKYPQDNSGKLQIPNGGESGTAIEQSKVTWQQIRDWCSSKVEIPFVNGSDDDYKRAEALCTK</sequence>
<name>E8ZIB6_MYCHL</name>
<dbReference type="AlphaFoldDB" id="E8ZIB6"/>
<feature type="compositionally biased region" description="Basic and acidic residues" evidence="1">
    <location>
        <begin position="140"/>
        <end position="149"/>
    </location>
</feature>
<evidence type="ECO:0000313" key="2">
    <source>
        <dbReference type="EMBL" id="CBY92887.1"/>
    </source>
</evidence>
<dbReference type="HOGENOM" id="CLU_114919_0_0_14"/>
<organism evidence="2 3">
    <name type="scientific">Mycoplasma haemofelis (strain Langford 1)</name>
    <name type="common">Haemobartonella felis</name>
    <dbReference type="NCBI Taxonomy" id="941640"/>
    <lineage>
        <taxon>Bacteria</taxon>
        <taxon>Bacillati</taxon>
        <taxon>Mycoplasmatota</taxon>
        <taxon>Mollicutes</taxon>
        <taxon>Mycoplasmataceae</taxon>
        <taxon>Mycoplasma</taxon>
    </lineage>
</organism>